<name>A0ABY7U7A3_9CORY</name>
<dbReference type="InterPro" id="IPR001509">
    <property type="entry name" value="Epimerase_deHydtase"/>
</dbReference>
<evidence type="ECO:0000259" key="2">
    <source>
        <dbReference type="Pfam" id="PF01370"/>
    </source>
</evidence>
<dbReference type="Gene3D" id="3.40.50.720">
    <property type="entry name" value="NAD(P)-binding Rossmann-like Domain"/>
    <property type="match status" value="1"/>
</dbReference>
<evidence type="ECO:0000256" key="1">
    <source>
        <dbReference type="ARBA" id="ARBA00009353"/>
    </source>
</evidence>
<comment type="similarity">
    <text evidence="1">Belongs to the NAD(P)-dependent epimerase/dehydratase family. SDR39U1 subfamily.</text>
</comment>
<dbReference type="Proteomes" id="UP001220064">
    <property type="component" value="Chromosome"/>
</dbReference>
<proteinExistence type="inferred from homology"/>
<dbReference type="PANTHER" id="PTHR11092">
    <property type="entry name" value="SUGAR NUCLEOTIDE EPIMERASE RELATED"/>
    <property type="match status" value="1"/>
</dbReference>
<feature type="domain" description="NAD-dependent epimerase/dehydratase" evidence="2">
    <location>
        <begin position="157"/>
        <end position="367"/>
    </location>
</feature>
<dbReference type="SUPFAM" id="SSF55961">
    <property type="entry name" value="Bet v1-like"/>
    <property type="match status" value="1"/>
</dbReference>
<dbReference type="Pfam" id="PF01370">
    <property type="entry name" value="Epimerase"/>
    <property type="match status" value="1"/>
</dbReference>
<organism evidence="4 5">
    <name type="scientific">Corynebacterium massiliense DSM 45435</name>
    <dbReference type="NCBI Taxonomy" id="1121364"/>
    <lineage>
        <taxon>Bacteria</taxon>
        <taxon>Bacillati</taxon>
        <taxon>Actinomycetota</taxon>
        <taxon>Actinomycetes</taxon>
        <taxon>Mycobacteriales</taxon>
        <taxon>Corynebacteriaceae</taxon>
        <taxon>Corynebacterium</taxon>
    </lineage>
</organism>
<dbReference type="NCBIfam" id="TIGR01777">
    <property type="entry name" value="yfcH"/>
    <property type="match status" value="1"/>
</dbReference>
<gene>
    <name evidence="4" type="ORF">CMASS_05720</name>
</gene>
<dbReference type="InterPro" id="IPR010099">
    <property type="entry name" value="SDR39U1"/>
</dbReference>
<evidence type="ECO:0000313" key="5">
    <source>
        <dbReference type="Proteomes" id="UP001220064"/>
    </source>
</evidence>
<dbReference type="SUPFAM" id="SSF51735">
    <property type="entry name" value="NAD(P)-binding Rossmann-fold domains"/>
    <property type="match status" value="1"/>
</dbReference>
<evidence type="ECO:0000259" key="3">
    <source>
        <dbReference type="Pfam" id="PF08338"/>
    </source>
</evidence>
<dbReference type="Gene3D" id="3.30.530.20">
    <property type="match status" value="1"/>
</dbReference>
<dbReference type="EMBL" id="CP063189">
    <property type="protein sequence ID" value="WCZ32585.1"/>
    <property type="molecule type" value="Genomic_DNA"/>
</dbReference>
<protein>
    <submittedName>
        <fullName evidence="4">Epimerase family protein</fullName>
    </submittedName>
</protein>
<accession>A0ABY7U7A3</accession>
<dbReference type="InterPro" id="IPR013549">
    <property type="entry name" value="DUF1731"/>
</dbReference>
<dbReference type="PANTHER" id="PTHR11092:SF0">
    <property type="entry name" value="EPIMERASE FAMILY PROTEIN SDR39U1"/>
    <property type="match status" value="1"/>
</dbReference>
<dbReference type="Pfam" id="PF08338">
    <property type="entry name" value="DUF1731"/>
    <property type="match status" value="1"/>
</dbReference>
<keyword evidence="5" id="KW-1185">Reference proteome</keyword>
<sequence length="481" mass="51641">MSFHAFHLVPAPRRLVWQWHTHPGAVARLTPPFLPMSPLAQATDLRDGETRFQLPAGLQWRAQHQPRAFAAGRRFQDLCTNPPLAQTTRWRHTHSFVDHPAGTLVEDSVRTTAPAACLNSAFAYRQQQLIHDIAFLDRMADLAPRTAVLHGGRPLTVAVTGSHGGVGSRLCAQLETAGHRVIRLVRGAPTPGASERHWDPEHPAADLLAGVDAVAHLAGAPIFGRFTVKHKEEIYSSRVAPTEKLARLAARTDSVQTFVTASAIGFYGADRGDEVLTESSERGDGFLADVVSDWEAACRPAYESGTTRIVNVRTGISLAGDSGLLPLLKTAFSTGLGGPFGDGQFWFSWVGVDDLTDVYVRALVDAESPHALRGPVNATAPHPVTNRDMAHALGSVLHRPAVIPLPTWAPALLLGREGAGELALADQNVAPAALERAGHAFRYPQIEAALRHELGGEKLWSPKHPAAQAASQAAGTGVRRS</sequence>
<feature type="domain" description="DUF1731" evidence="3">
    <location>
        <begin position="406"/>
        <end position="452"/>
    </location>
</feature>
<evidence type="ECO:0000313" key="4">
    <source>
        <dbReference type="EMBL" id="WCZ32585.1"/>
    </source>
</evidence>
<reference evidence="4 5" key="1">
    <citation type="submission" date="2020-10" db="EMBL/GenBank/DDBJ databases">
        <title>Complete genome sequence of Corynebacterium massiliense DSM 45435, type strain of Corynebacterium massiliense.</title>
        <authorList>
            <person name="Busche T."/>
            <person name="Kalinowski J."/>
            <person name="Ruckert C."/>
        </authorList>
    </citation>
    <scope>NUCLEOTIDE SEQUENCE [LARGE SCALE GENOMIC DNA]</scope>
    <source>
        <strain evidence="4 5">DSM 45435</strain>
    </source>
</reference>
<dbReference type="InterPro" id="IPR036291">
    <property type="entry name" value="NAD(P)-bd_dom_sf"/>
</dbReference>
<dbReference type="RefSeq" id="WP_022862059.1">
    <property type="nucleotide sequence ID" value="NZ_ATVG01000001.1"/>
</dbReference>
<dbReference type="InterPro" id="IPR023393">
    <property type="entry name" value="START-like_dom_sf"/>
</dbReference>